<dbReference type="Proteomes" id="UP000798808">
    <property type="component" value="Unassembled WGS sequence"/>
</dbReference>
<dbReference type="InterPro" id="IPR000595">
    <property type="entry name" value="cNMP-bd_dom"/>
</dbReference>
<evidence type="ECO:0000313" key="2">
    <source>
        <dbReference type="EMBL" id="MTI29141.1"/>
    </source>
</evidence>
<sequence length="200" mass="23540">MSNLEHQVLFEFLNNISPVSDELWGEISRFIRQKSYTKGECILREGEIETRSNVVIKGVVHQFVYDDDVTITTNLTPSGFPFNSLKSYIEGSPSIEVQEAITDVDLLYMEKQDLEDLVIRSHEFSYLMYKIHENILLDRENRMFLLQYRNPSKRFRLFHESVERSKGLTGCTPDKFLASYLNMTPQQYSREKRNLKKLHC</sequence>
<protein>
    <submittedName>
        <fullName evidence="2">Crp/Fnr family transcriptional regulator</fullName>
    </submittedName>
</protein>
<accession>A0ABW9RZB9</accession>
<dbReference type="Gene3D" id="2.60.120.10">
    <property type="entry name" value="Jelly Rolls"/>
    <property type="match status" value="1"/>
</dbReference>
<proteinExistence type="predicted"/>
<gene>
    <name evidence="2" type="ORF">E1163_29540</name>
</gene>
<dbReference type="InterPro" id="IPR014710">
    <property type="entry name" value="RmlC-like_jellyroll"/>
</dbReference>
<keyword evidence="3" id="KW-1185">Reference proteome</keyword>
<dbReference type="InterPro" id="IPR018490">
    <property type="entry name" value="cNMP-bd_dom_sf"/>
</dbReference>
<comment type="caution">
    <text evidence="2">The sequence shown here is derived from an EMBL/GenBank/DDBJ whole genome shotgun (WGS) entry which is preliminary data.</text>
</comment>
<evidence type="ECO:0000259" key="1">
    <source>
        <dbReference type="PROSITE" id="PS50042"/>
    </source>
</evidence>
<feature type="domain" description="Cyclic nucleotide-binding" evidence="1">
    <location>
        <begin position="15"/>
        <end position="118"/>
    </location>
</feature>
<reference evidence="2 3" key="1">
    <citation type="submission" date="2019-02" db="EMBL/GenBank/DDBJ databases">
        <authorList>
            <person name="Goldberg S.R."/>
            <person name="Haltli B.A."/>
            <person name="Correa H."/>
            <person name="Russell K.G."/>
        </authorList>
    </citation>
    <scope>NUCLEOTIDE SEQUENCE [LARGE SCALE GENOMIC DNA]</scope>
    <source>
        <strain evidence="2 3">JCM 16186</strain>
    </source>
</reference>
<organism evidence="2 3">
    <name type="scientific">Fulvivirga kasyanovii</name>
    <dbReference type="NCBI Taxonomy" id="396812"/>
    <lineage>
        <taxon>Bacteria</taxon>
        <taxon>Pseudomonadati</taxon>
        <taxon>Bacteroidota</taxon>
        <taxon>Cytophagia</taxon>
        <taxon>Cytophagales</taxon>
        <taxon>Fulvivirgaceae</taxon>
        <taxon>Fulvivirga</taxon>
    </lineage>
</organism>
<evidence type="ECO:0000313" key="3">
    <source>
        <dbReference type="Proteomes" id="UP000798808"/>
    </source>
</evidence>
<dbReference type="RefSeq" id="WP_155177349.1">
    <property type="nucleotide sequence ID" value="NZ_BAAAFL010000022.1"/>
</dbReference>
<dbReference type="CDD" id="cd00038">
    <property type="entry name" value="CAP_ED"/>
    <property type="match status" value="1"/>
</dbReference>
<dbReference type="PROSITE" id="PS50042">
    <property type="entry name" value="CNMP_BINDING_3"/>
    <property type="match status" value="1"/>
</dbReference>
<dbReference type="SUPFAM" id="SSF51206">
    <property type="entry name" value="cAMP-binding domain-like"/>
    <property type="match status" value="1"/>
</dbReference>
<name>A0ABW9RZB9_9BACT</name>
<dbReference type="EMBL" id="SMLW01000679">
    <property type="protein sequence ID" value="MTI29141.1"/>
    <property type="molecule type" value="Genomic_DNA"/>
</dbReference>